<feature type="domain" description="Myb-like" evidence="8">
    <location>
        <begin position="252"/>
        <end position="303"/>
    </location>
</feature>
<reference evidence="9" key="1">
    <citation type="submission" date="2023-02" db="EMBL/GenBank/DDBJ databases">
        <title>Genome of toxic invasive species Heracleum sosnowskyi carries increased number of genes despite the absence of recent whole-genome duplications.</title>
        <authorList>
            <person name="Schelkunov M."/>
            <person name="Shtratnikova V."/>
            <person name="Makarenko M."/>
            <person name="Klepikova A."/>
            <person name="Omelchenko D."/>
            <person name="Novikova G."/>
            <person name="Obukhova E."/>
            <person name="Bogdanov V."/>
            <person name="Penin A."/>
            <person name="Logacheva M."/>
        </authorList>
    </citation>
    <scope>NUCLEOTIDE SEQUENCE</scope>
    <source>
        <strain evidence="9">Hsosn_3</strain>
        <tissue evidence="9">Leaf</tissue>
    </source>
</reference>
<dbReference type="GO" id="GO:0010158">
    <property type="term" value="P:abaxial cell fate specification"/>
    <property type="evidence" value="ECO:0007669"/>
    <property type="project" value="InterPro"/>
</dbReference>
<dbReference type="Pfam" id="PF00249">
    <property type="entry name" value="Myb_DNA-binding"/>
    <property type="match status" value="1"/>
</dbReference>
<comment type="caution">
    <text evidence="9">The sequence shown here is derived from an EMBL/GenBank/DDBJ whole genome shotgun (WGS) entry which is preliminary data.</text>
</comment>
<evidence type="ECO:0000256" key="2">
    <source>
        <dbReference type="ARBA" id="ARBA00022473"/>
    </source>
</evidence>
<protein>
    <submittedName>
        <fullName evidence="9">Transcription factor KAN2</fullName>
    </submittedName>
</protein>
<keyword evidence="5" id="KW-0804">Transcription</keyword>
<dbReference type="PANTHER" id="PTHR31496">
    <property type="entry name" value="TRANSCRIPTION FACTOR KAN2-RELATED"/>
    <property type="match status" value="1"/>
</dbReference>
<gene>
    <name evidence="9" type="ORF">POM88_034347</name>
</gene>
<feature type="compositionally biased region" description="Basic and acidic residues" evidence="7">
    <location>
        <begin position="37"/>
        <end position="47"/>
    </location>
</feature>
<dbReference type="InterPro" id="IPR001005">
    <property type="entry name" value="SANT/Myb"/>
</dbReference>
<dbReference type="InterPro" id="IPR044847">
    <property type="entry name" value="KAN_fam"/>
</dbReference>
<dbReference type="Proteomes" id="UP001237642">
    <property type="component" value="Unassembled WGS sequence"/>
</dbReference>
<evidence type="ECO:0000256" key="4">
    <source>
        <dbReference type="ARBA" id="ARBA00023015"/>
    </source>
</evidence>
<dbReference type="Gene3D" id="1.10.10.60">
    <property type="entry name" value="Homeodomain-like"/>
    <property type="match status" value="1"/>
</dbReference>
<organism evidence="9 10">
    <name type="scientific">Heracleum sosnowskyi</name>
    <dbReference type="NCBI Taxonomy" id="360622"/>
    <lineage>
        <taxon>Eukaryota</taxon>
        <taxon>Viridiplantae</taxon>
        <taxon>Streptophyta</taxon>
        <taxon>Embryophyta</taxon>
        <taxon>Tracheophyta</taxon>
        <taxon>Spermatophyta</taxon>
        <taxon>Magnoliopsida</taxon>
        <taxon>eudicotyledons</taxon>
        <taxon>Gunneridae</taxon>
        <taxon>Pentapetalae</taxon>
        <taxon>asterids</taxon>
        <taxon>campanulids</taxon>
        <taxon>Apiales</taxon>
        <taxon>Apiaceae</taxon>
        <taxon>Apioideae</taxon>
        <taxon>apioid superclade</taxon>
        <taxon>Tordylieae</taxon>
        <taxon>Tordyliinae</taxon>
        <taxon>Heracleum</taxon>
    </lineage>
</organism>
<dbReference type="GO" id="GO:0006355">
    <property type="term" value="P:regulation of DNA-templated transcription"/>
    <property type="evidence" value="ECO:0007669"/>
    <property type="project" value="InterPro"/>
</dbReference>
<feature type="compositionally biased region" description="Low complexity" evidence="7">
    <location>
        <begin position="209"/>
        <end position="226"/>
    </location>
</feature>
<evidence type="ECO:0000256" key="1">
    <source>
        <dbReference type="ARBA" id="ARBA00004123"/>
    </source>
</evidence>
<feature type="region of interest" description="Disordered" evidence="7">
    <location>
        <begin position="336"/>
        <end position="362"/>
    </location>
</feature>
<evidence type="ECO:0000313" key="10">
    <source>
        <dbReference type="Proteomes" id="UP001237642"/>
    </source>
</evidence>
<evidence type="ECO:0000256" key="6">
    <source>
        <dbReference type="ARBA" id="ARBA00023242"/>
    </source>
</evidence>
<feature type="region of interest" description="Disordered" evidence="7">
    <location>
        <begin position="60"/>
        <end position="84"/>
    </location>
</feature>
<dbReference type="FunFam" id="1.10.10.60:FF:000002">
    <property type="entry name" value="Myb family transcription factor"/>
    <property type="match status" value="1"/>
</dbReference>
<dbReference type="GO" id="GO:0000976">
    <property type="term" value="F:transcription cis-regulatory region binding"/>
    <property type="evidence" value="ECO:0007669"/>
    <property type="project" value="InterPro"/>
</dbReference>
<feature type="region of interest" description="Disordered" evidence="7">
    <location>
        <begin position="1"/>
        <end position="48"/>
    </location>
</feature>
<keyword evidence="10" id="KW-1185">Reference proteome</keyword>
<keyword evidence="2" id="KW-0217">Developmental protein</keyword>
<evidence type="ECO:0000259" key="8">
    <source>
        <dbReference type="Pfam" id="PF00249"/>
    </source>
</evidence>
<sequence length="441" mass="49327">MELFPAQPDLSLQISLPNSNKGTSGGGGGGGGWRRTRTTDQEEKDGMDLGFWKRALDNSKTNSSSPIFNSSVFSKPSTENNNTTTTNSCFDLSLSNPSSASYQKPVNNIINTQQNFHNLLQSNNNTNHLLHYSTFNQQNYHQGHQNNILHNNHHNMYNQYQGGRGLSSDELMGYLKPIRGIPVYQQQNPPTNTPYLNFPFVQQPCSLDSTSSLSSTSPSTPNPNDTFQSQVGFMRSRFLSRFPAKRSMRAPRMRWTTTLHARFVHAVELLGGHERATPKSVLELMDVKDLTLAHVKSHLQMYRTVKTTDRAAASSDLFENGSSGDTSEDLMFDNIQNPRRSQDNDSSQQGKSKSHLDKDYQGLWTNSSSSREAWLHGKQIDCGDNNIPSLDQKEMDGKSLSNYERISEAMSSSNAAETNNTLLFCPKKKPNLEFTLGRPLC</sequence>
<feature type="compositionally biased region" description="Polar residues" evidence="7">
    <location>
        <begin position="336"/>
        <end position="351"/>
    </location>
</feature>
<dbReference type="PANTHER" id="PTHR31496:SF48">
    <property type="entry name" value="TRANSCRIPTION FACTOR KAN2-RELATED"/>
    <property type="match status" value="1"/>
</dbReference>
<dbReference type="SUPFAM" id="SSF46689">
    <property type="entry name" value="Homeodomain-like"/>
    <property type="match status" value="1"/>
</dbReference>
<dbReference type="GO" id="GO:0005634">
    <property type="term" value="C:nucleus"/>
    <property type="evidence" value="ECO:0007669"/>
    <property type="project" value="UniProtKB-SubCell"/>
</dbReference>
<evidence type="ECO:0000256" key="5">
    <source>
        <dbReference type="ARBA" id="ARBA00023163"/>
    </source>
</evidence>
<accession>A0AAD8HJ36</accession>
<dbReference type="InterPro" id="IPR006447">
    <property type="entry name" value="Myb_dom_plants"/>
</dbReference>
<feature type="compositionally biased region" description="Gly residues" evidence="7">
    <location>
        <begin position="23"/>
        <end position="33"/>
    </location>
</feature>
<comment type="subcellular location">
    <subcellularLocation>
        <location evidence="1">Nucleus</location>
    </subcellularLocation>
</comment>
<feature type="region of interest" description="Disordered" evidence="7">
    <location>
        <begin position="209"/>
        <end position="230"/>
    </location>
</feature>
<proteinExistence type="predicted"/>
<dbReference type="AlphaFoldDB" id="A0AAD8HJ36"/>
<evidence type="ECO:0000256" key="3">
    <source>
        <dbReference type="ARBA" id="ARBA00022782"/>
    </source>
</evidence>
<dbReference type="EMBL" id="JAUIZM010000008">
    <property type="protein sequence ID" value="KAK1368255.1"/>
    <property type="molecule type" value="Genomic_DNA"/>
</dbReference>
<keyword evidence="3" id="KW-0221">Differentiation</keyword>
<dbReference type="NCBIfam" id="TIGR01557">
    <property type="entry name" value="myb_SHAQKYF"/>
    <property type="match status" value="1"/>
</dbReference>
<reference evidence="9" key="2">
    <citation type="submission" date="2023-05" db="EMBL/GenBank/DDBJ databases">
        <authorList>
            <person name="Schelkunov M.I."/>
        </authorList>
    </citation>
    <scope>NUCLEOTIDE SEQUENCE</scope>
    <source>
        <strain evidence="9">Hsosn_3</strain>
        <tissue evidence="9">Leaf</tissue>
    </source>
</reference>
<feature type="compositionally biased region" description="Polar residues" evidence="7">
    <location>
        <begin position="10"/>
        <end position="21"/>
    </location>
</feature>
<evidence type="ECO:0000256" key="7">
    <source>
        <dbReference type="SAM" id="MobiDB-lite"/>
    </source>
</evidence>
<name>A0AAD8HJ36_9APIA</name>
<evidence type="ECO:0000313" key="9">
    <source>
        <dbReference type="EMBL" id="KAK1368255.1"/>
    </source>
</evidence>
<dbReference type="InterPro" id="IPR009057">
    <property type="entry name" value="Homeodomain-like_sf"/>
</dbReference>
<keyword evidence="6" id="KW-0539">Nucleus</keyword>
<keyword evidence="4" id="KW-0805">Transcription regulation</keyword>